<evidence type="ECO:0000256" key="1">
    <source>
        <dbReference type="ARBA" id="ARBA00004370"/>
    </source>
</evidence>
<dbReference type="PANTHER" id="PTHR43327:SF2">
    <property type="entry name" value="MODULATOR OF FTSH PROTEASE HFLK"/>
    <property type="match status" value="1"/>
</dbReference>
<organism evidence="8 9">
    <name type="scientific">Fusibacter paucivorans</name>
    <dbReference type="NCBI Taxonomy" id="76009"/>
    <lineage>
        <taxon>Bacteria</taxon>
        <taxon>Bacillati</taxon>
        <taxon>Bacillota</taxon>
        <taxon>Clostridia</taxon>
        <taxon>Eubacteriales</taxon>
        <taxon>Eubacteriales Family XII. Incertae Sedis</taxon>
        <taxon>Fusibacter</taxon>
    </lineage>
</organism>
<comment type="subcellular location">
    <subcellularLocation>
        <location evidence="1 6">Membrane</location>
    </subcellularLocation>
</comment>
<evidence type="ECO:0000256" key="6">
    <source>
        <dbReference type="RuleBase" id="RU364113"/>
    </source>
</evidence>
<keyword evidence="5 6" id="KW-0472">Membrane</keyword>
<keyword evidence="3 6" id="KW-0812">Transmembrane</keyword>
<evidence type="ECO:0000259" key="7">
    <source>
        <dbReference type="SMART" id="SM00244"/>
    </source>
</evidence>
<dbReference type="PANTHER" id="PTHR43327">
    <property type="entry name" value="STOMATIN-LIKE PROTEIN 2, MITOCHONDRIAL"/>
    <property type="match status" value="1"/>
</dbReference>
<dbReference type="EMBL" id="JAHBCL010000004">
    <property type="protein sequence ID" value="MBS7525704.1"/>
    <property type="molecule type" value="Genomic_DNA"/>
</dbReference>
<dbReference type="InterPro" id="IPR050710">
    <property type="entry name" value="Band7/mec-2_domain"/>
</dbReference>
<dbReference type="GO" id="GO:0008233">
    <property type="term" value="F:peptidase activity"/>
    <property type="evidence" value="ECO:0007669"/>
    <property type="project" value="UniProtKB-KW"/>
</dbReference>
<dbReference type="Proteomes" id="UP000746471">
    <property type="component" value="Unassembled WGS sequence"/>
</dbReference>
<dbReference type="NCBIfam" id="TIGR01933">
    <property type="entry name" value="hflK"/>
    <property type="match status" value="1"/>
</dbReference>
<dbReference type="InterPro" id="IPR010201">
    <property type="entry name" value="HflK"/>
</dbReference>
<comment type="function">
    <text evidence="6">HflC and HflK could encode or regulate a protease.</text>
</comment>
<evidence type="ECO:0000256" key="2">
    <source>
        <dbReference type="ARBA" id="ARBA00006971"/>
    </source>
</evidence>
<evidence type="ECO:0000313" key="8">
    <source>
        <dbReference type="EMBL" id="MBS7525704.1"/>
    </source>
</evidence>
<keyword evidence="4 6" id="KW-1133">Transmembrane helix</keyword>
<feature type="transmembrane region" description="Helical" evidence="6">
    <location>
        <begin position="7"/>
        <end position="27"/>
    </location>
</feature>
<dbReference type="InterPro" id="IPR036013">
    <property type="entry name" value="Band_7/SPFH_dom_sf"/>
</dbReference>
<sequence>MKFAKLFVLVPIVLVVVIGLYSSYFMLDNAEEAVIERFGKLNQVESEAGLHFKVPFIDHVTIFNTNEVISLQYGYRPASDPTTTSYATYDNVESEAIVLTKGSYLVNIGAVIQYRITDPAAYYYNVDDQDGTIRLAFESVLRRNIQNQDLDSALINKDSIAREILPDLTQKLNSYDLGITITEVKLTDVLLPDDVQYAYDDVNIANNEKESYKSQAEKYSNEMLPKARADAYQLIQEAEAYKAEKVAQAKGDVENFNQVYEKYKVSKDITKTRLYIETMEKILGKVSDKYIVDIDSDNILKFLPLETNGGQ</sequence>
<reference evidence="8 9" key="1">
    <citation type="submission" date="2021-05" db="EMBL/GenBank/DDBJ databases">
        <title>Fusibacter ferrireducens sp. nov., an anaerobic, sulfur- and Fe-reducing bacterium isolated from the mangrove sediment.</title>
        <authorList>
            <person name="Qiu D."/>
        </authorList>
    </citation>
    <scope>NUCLEOTIDE SEQUENCE [LARGE SCALE GENOMIC DNA]</scope>
    <source>
        <strain evidence="8 9">DSM 12116</strain>
    </source>
</reference>
<dbReference type="RefSeq" id="WP_213235490.1">
    <property type="nucleotide sequence ID" value="NZ_JAHBCL010000004.1"/>
</dbReference>
<dbReference type="InterPro" id="IPR001107">
    <property type="entry name" value="Band_7"/>
</dbReference>
<protein>
    <recommendedName>
        <fullName evidence="6">Protein HflK</fullName>
    </recommendedName>
</protein>
<keyword evidence="8" id="KW-0645">Protease</keyword>
<gene>
    <name evidence="8" type="primary">hflK</name>
    <name evidence="8" type="ORF">KHM83_03330</name>
</gene>
<dbReference type="GO" id="GO:0006508">
    <property type="term" value="P:proteolysis"/>
    <property type="evidence" value="ECO:0007669"/>
    <property type="project" value="UniProtKB-KW"/>
</dbReference>
<dbReference type="Pfam" id="PF01145">
    <property type="entry name" value="Band_7"/>
    <property type="match status" value="1"/>
</dbReference>
<dbReference type="SUPFAM" id="SSF117892">
    <property type="entry name" value="Band 7/SPFH domain"/>
    <property type="match status" value="1"/>
</dbReference>
<dbReference type="SMART" id="SM00244">
    <property type="entry name" value="PHB"/>
    <property type="match status" value="1"/>
</dbReference>
<evidence type="ECO:0000256" key="3">
    <source>
        <dbReference type="ARBA" id="ARBA00022692"/>
    </source>
</evidence>
<dbReference type="CDD" id="cd03404">
    <property type="entry name" value="SPFH_HflK"/>
    <property type="match status" value="1"/>
</dbReference>
<keyword evidence="9" id="KW-1185">Reference proteome</keyword>
<evidence type="ECO:0000313" key="9">
    <source>
        <dbReference type="Proteomes" id="UP000746471"/>
    </source>
</evidence>
<comment type="similarity">
    <text evidence="2 6">Belongs to the band 7/mec-2 family. HflK subfamily.</text>
</comment>
<comment type="caution">
    <text evidence="8">The sequence shown here is derived from an EMBL/GenBank/DDBJ whole genome shotgun (WGS) entry which is preliminary data.</text>
</comment>
<evidence type="ECO:0000256" key="4">
    <source>
        <dbReference type="ARBA" id="ARBA00022989"/>
    </source>
</evidence>
<feature type="domain" description="Band 7" evidence="7">
    <location>
        <begin position="22"/>
        <end position="203"/>
    </location>
</feature>
<name>A0ABS5PKN8_9FIRM</name>
<accession>A0ABS5PKN8</accession>
<proteinExistence type="inferred from homology"/>
<comment type="subunit">
    <text evidence="6">HflC and HflK may interact to form a multimeric complex.</text>
</comment>
<keyword evidence="8" id="KW-0378">Hydrolase</keyword>
<evidence type="ECO:0000256" key="5">
    <source>
        <dbReference type="ARBA" id="ARBA00023136"/>
    </source>
</evidence>
<dbReference type="Gene3D" id="3.30.479.30">
    <property type="entry name" value="Band 7 domain"/>
    <property type="match status" value="1"/>
</dbReference>